<dbReference type="InterPro" id="IPR006342">
    <property type="entry name" value="FkbM_mtfrase"/>
</dbReference>
<evidence type="ECO:0000313" key="3">
    <source>
        <dbReference type="Proteomes" id="UP000582837"/>
    </source>
</evidence>
<dbReference type="Gene3D" id="3.40.50.150">
    <property type="entry name" value="Vaccinia Virus protein VP39"/>
    <property type="match status" value="1"/>
</dbReference>
<gene>
    <name evidence="2" type="ORF">HNQ61_004898</name>
</gene>
<feature type="domain" description="Methyltransferase FkbM" evidence="1">
    <location>
        <begin position="94"/>
        <end position="258"/>
    </location>
</feature>
<dbReference type="SUPFAM" id="SSF53335">
    <property type="entry name" value="S-adenosyl-L-methionine-dependent methyltransferases"/>
    <property type="match status" value="1"/>
</dbReference>
<dbReference type="EMBL" id="JACHIA010000022">
    <property type="protein sequence ID" value="MBB6073231.1"/>
    <property type="molecule type" value="Genomic_DNA"/>
</dbReference>
<accession>A0A841H517</accession>
<reference evidence="2 3" key="1">
    <citation type="submission" date="2020-08" db="EMBL/GenBank/DDBJ databases">
        <title>Genomic Encyclopedia of Type Strains, Phase IV (KMG-IV): sequencing the most valuable type-strain genomes for metagenomic binning, comparative biology and taxonomic classification.</title>
        <authorList>
            <person name="Goeker M."/>
        </authorList>
    </citation>
    <scope>NUCLEOTIDE SEQUENCE [LARGE SCALE GENOMIC DNA]</scope>
    <source>
        <strain evidence="2 3">DSM 29007</strain>
    </source>
</reference>
<dbReference type="AlphaFoldDB" id="A0A841H517"/>
<evidence type="ECO:0000313" key="2">
    <source>
        <dbReference type="EMBL" id="MBB6073231.1"/>
    </source>
</evidence>
<sequence length="307" mass="32575">MPNADALAPAPLWFRAARALIRQLPAGRFRAFNRLAGTGLPPFVDYLGPDAGGLAYRCDLRNLIARELCITGRYAPVETAMVRRLLPRGGVFVDVGANLGYFVLVGAAAVGAGGRVIALEPDPRMAAELEENVRRNALAQVAVVRAAASDHAGTATLSGYAEDGGNFGTSTLLGDGGGVTFDVPCAPLDDVLDERGVSAVDLVKVDVEGAEPWVLRGMRRGLAAGRYRSVLVELHPWTWTDRDATVREMVGLMRECGYTARMSESAPSATRRALYGGAGEAVSVPFDETTPLGDWPHVLWTRGGDAA</sequence>
<dbReference type="Proteomes" id="UP000582837">
    <property type="component" value="Unassembled WGS sequence"/>
</dbReference>
<keyword evidence="2" id="KW-0808">Transferase</keyword>
<proteinExistence type="predicted"/>
<comment type="caution">
    <text evidence="2">The sequence shown here is derived from an EMBL/GenBank/DDBJ whole genome shotgun (WGS) entry which is preliminary data.</text>
</comment>
<dbReference type="Pfam" id="PF05050">
    <property type="entry name" value="Methyltransf_21"/>
    <property type="match status" value="1"/>
</dbReference>
<dbReference type="GO" id="GO:0008168">
    <property type="term" value="F:methyltransferase activity"/>
    <property type="evidence" value="ECO:0007669"/>
    <property type="project" value="UniProtKB-KW"/>
</dbReference>
<dbReference type="RefSeq" id="WP_170038640.1">
    <property type="nucleotide sequence ID" value="NZ_JABDTL010000002.1"/>
</dbReference>
<protein>
    <submittedName>
        <fullName evidence="2">FkbM family methyltransferase</fullName>
    </submittedName>
</protein>
<dbReference type="NCBIfam" id="TIGR01444">
    <property type="entry name" value="fkbM_fam"/>
    <property type="match status" value="1"/>
</dbReference>
<dbReference type="PANTHER" id="PTHR34203">
    <property type="entry name" value="METHYLTRANSFERASE, FKBM FAMILY PROTEIN"/>
    <property type="match status" value="1"/>
</dbReference>
<dbReference type="InterPro" id="IPR029063">
    <property type="entry name" value="SAM-dependent_MTases_sf"/>
</dbReference>
<dbReference type="GO" id="GO:0032259">
    <property type="term" value="P:methylation"/>
    <property type="evidence" value="ECO:0007669"/>
    <property type="project" value="UniProtKB-KW"/>
</dbReference>
<dbReference type="InterPro" id="IPR052514">
    <property type="entry name" value="SAM-dependent_MTase"/>
</dbReference>
<name>A0A841H517_9BACT</name>
<organism evidence="2 3">
    <name type="scientific">Longimicrobium terrae</name>
    <dbReference type="NCBI Taxonomy" id="1639882"/>
    <lineage>
        <taxon>Bacteria</taxon>
        <taxon>Pseudomonadati</taxon>
        <taxon>Gemmatimonadota</taxon>
        <taxon>Longimicrobiia</taxon>
        <taxon>Longimicrobiales</taxon>
        <taxon>Longimicrobiaceae</taxon>
        <taxon>Longimicrobium</taxon>
    </lineage>
</organism>
<evidence type="ECO:0000259" key="1">
    <source>
        <dbReference type="Pfam" id="PF05050"/>
    </source>
</evidence>
<keyword evidence="2" id="KW-0489">Methyltransferase</keyword>
<dbReference type="PANTHER" id="PTHR34203:SF15">
    <property type="entry name" value="SLL1173 PROTEIN"/>
    <property type="match status" value="1"/>
</dbReference>
<keyword evidence="3" id="KW-1185">Reference proteome</keyword>